<dbReference type="SUPFAM" id="SSF56931">
    <property type="entry name" value="Outer membrane phospholipase A (OMPLA)"/>
    <property type="match status" value="1"/>
</dbReference>
<name>A0ABY6AF08_9GAMM</name>
<evidence type="ECO:0000313" key="3">
    <source>
        <dbReference type="Proteomes" id="UP001065322"/>
    </source>
</evidence>
<dbReference type="Gene3D" id="2.40.230.10">
    <property type="entry name" value="Phospholipase A1"/>
    <property type="match status" value="1"/>
</dbReference>
<proteinExistence type="predicted"/>
<evidence type="ECO:0000256" key="1">
    <source>
        <dbReference type="SAM" id="SignalP"/>
    </source>
</evidence>
<dbReference type="RefSeq" id="WP_260997151.1">
    <property type="nucleotide sequence ID" value="NZ_CP054475.1"/>
</dbReference>
<dbReference type="EMBL" id="CP054475">
    <property type="protein sequence ID" value="UXD88420.1"/>
    <property type="molecule type" value="Genomic_DNA"/>
</dbReference>
<gene>
    <name evidence="2" type="ORF">HUF19_13730</name>
</gene>
<organism evidence="2 3">
    <name type="scientific">Thalassolituus hydrocarboniclasticus</name>
    <dbReference type="NCBI Taxonomy" id="2742796"/>
    <lineage>
        <taxon>Bacteria</taxon>
        <taxon>Pseudomonadati</taxon>
        <taxon>Pseudomonadota</taxon>
        <taxon>Gammaproteobacteria</taxon>
        <taxon>Oceanospirillales</taxon>
        <taxon>Oceanospirillaceae</taxon>
        <taxon>Thalassolituus</taxon>
    </lineage>
</organism>
<dbReference type="InterPro" id="IPR036541">
    <property type="entry name" value="PLipase_A1_sf"/>
</dbReference>
<accession>A0ABY6AF08</accession>
<protein>
    <recommendedName>
        <fullName evidence="4">Phosphatidylcholine 1-acylhydrolase</fullName>
    </recommendedName>
</protein>
<reference evidence="3" key="1">
    <citation type="submission" date="2020-06" db="EMBL/GenBank/DDBJ databases">
        <title>Thalassolituus marinus alknpb1M-1, a hydrocarbon-degrading bacterium isolated from the deep-sea overlying water using an in-situ strategy from the South China Sea basin.</title>
        <authorList>
            <person name="Dong C."/>
            <person name="Chen Y."/>
            <person name="Shao Z."/>
        </authorList>
    </citation>
    <scope>NUCLEOTIDE SEQUENCE [LARGE SCALE GENOMIC DNA]</scope>
    <source>
        <strain evidence="3">alknpb1M-1</strain>
    </source>
</reference>
<feature type="signal peptide" evidence="1">
    <location>
        <begin position="1"/>
        <end position="26"/>
    </location>
</feature>
<keyword evidence="1" id="KW-0732">Signal</keyword>
<keyword evidence="3" id="KW-1185">Reference proteome</keyword>
<sequence>MQKQSLCCIHPVVLVLLLLPMAMLQANEDNSGYAGLQSHEPIYIGYTWDEDDVGFMDFKLSLKYPIWHDAKPKAAAFGFLPHPYFDFSGRFGQYIGTRESSPVISKRFNPELIGRYWLLPEAGSNLPASSFDLMYGHESNGQNVGDYNSYLAMKLELALQGEDLKYADDYISRGWDYVGALWSQNWSADSGHRVTTFLKLHYFLDDGLLQGPAEEYNSWENDRDGKNRRKVDGISLSYKRNISLGNALLRGEKIFLQYVTGTENTFRFNTVRAEFSFIMGNMPLMFWISHGYNSDLADYYRELSSGGIAIEFLSM</sequence>
<evidence type="ECO:0000313" key="2">
    <source>
        <dbReference type="EMBL" id="UXD88420.1"/>
    </source>
</evidence>
<dbReference type="Proteomes" id="UP001065322">
    <property type="component" value="Chromosome"/>
</dbReference>
<evidence type="ECO:0008006" key="4">
    <source>
        <dbReference type="Google" id="ProtNLM"/>
    </source>
</evidence>
<feature type="chain" id="PRO_5046604522" description="Phosphatidylcholine 1-acylhydrolase" evidence="1">
    <location>
        <begin position="27"/>
        <end position="315"/>
    </location>
</feature>